<evidence type="ECO:0000256" key="7">
    <source>
        <dbReference type="SAM" id="MobiDB-lite"/>
    </source>
</evidence>
<evidence type="ECO:0000259" key="9">
    <source>
        <dbReference type="Pfam" id="PF00082"/>
    </source>
</evidence>
<keyword evidence="3 5" id="KW-0378">Hydrolase</keyword>
<organism evidence="10 11">
    <name type="scientific">Diaporthe vaccinii</name>
    <dbReference type="NCBI Taxonomy" id="105482"/>
    <lineage>
        <taxon>Eukaryota</taxon>
        <taxon>Fungi</taxon>
        <taxon>Dikarya</taxon>
        <taxon>Ascomycota</taxon>
        <taxon>Pezizomycotina</taxon>
        <taxon>Sordariomycetes</taxon>
        <taxon>Sordariomycetidae</taxon>
        <taxon>Diaporthales</taxon>
        <taxon>Diaporthaceae</taxon>
        <taxon>Diaporthe</taxon>
        <taxon>Diaporthe eres species complex</taxon>
    </lineage>
</organism>
<dbReference type="PROSITE" id="PS00138">
    <property type="entry name" value="SUBTILASE_SER"/>
    <property type="match status" value="1"/>
</dbReference>
<feature type="active site" description="Charge relay system" evidence="5">
    <location>
        <position position="89"/>
    </location>
</feature>
<accession>A0ABR4FEQ3</accession>
<dbReference type="InterPro" id="IPR015500">
    <property type="entry name" value="Peptidase_S8_subtilisin-rel"/>
</dbReference>
<keyword evidence="11" id="KW-1185">Reference proteome</keyword>
<dbReference type="PRINTS" id="PR00723">
    <property type="entry name" value="SUBTILISIN"/>
</dbReference>
<gene>
    <name evidence="10" type="ORF">FJTKL_07999</name>
</gene>
<dbReference type="InterPro" id="IPR023827">
    <property type="entry name" value="Peptidase_S8_Asp-AS"/>
</dbReference>
<evidence type="ECO:0000256" key="5">
    <source>
        <dbReference type="PROSITE-ProRule" id="PRU01240"/>
    </source>
</evidence>
<dbReference type="Pfam" id="PF00082">
    <property type="entry name" value="Peptidase_S8"/>
    <property type="match status" value="1"/>
</dbReference>
<proteinExistence type="inferred from homology"/>
<dbReference type="InterPro" id="IPR000209">
    <property type="entry name" value="Peptidase_S8/S53_dom"/>
</dbReference>
<protein>
    <recommendedName>
        <fullName evidence="9">Peptidase S8/S53 domain-containing protein</fullName>
    </recommendedName>
</protein>
<feature type="region of interest" description="Disordered" evidence="7">
    <location>
        <begin position="435"/>
        <end position="456"/>
    </location>
</feature>
<feature type="active site" description="Charge relay system" evidence="5">
    <location>
        <position position="357"/>
    </location>
</feature>
<sequence>MFGLPILLGLCIYILLSSALPLIDSPLHLNGSFGTNNISNFRTVVVDPAANDYLTLLSAAFDVNDPNPVERGYHYDISSGQGTTIFVVDSGFSLDRYPDEQCLDQRRIDTHLLPRVLRGLPLADAEKNAGYYNPPDNMDDVGAPSKSGNFRGHGTQVAILAAGCKTGVARNANLYLIKFIEVKMKSGIVVETQSSPAAQIQGLRQIISVVQGSVAGVSVPRGKAVLVLSAGRWKEDDMKRAHGNNWEVTKSLMMTALEQLDQLGVTVVLAAGNDGASSNPQQNPNFAPLYIDQHFPLALATANSPILAVGSTNNKGQLSVFSTPGRGYTPVSLYAQGEGVSTYDLLESRPTLKSGTSYAAPIVAGLAAYTLGLDSNPCPYNPTPVVGEDSVGMCIKKYLTRTAFQRIDSNNMLAQDPSQYKYDIPPNILVASNGASVGAEEQDGDNPDADPTACWSDDTRGQCKLANITGTGFEE</sequence>
<evidence type="ECO:0000256" key="6">
    <source>
        <dbReference type="RuleBase" id="RU003355"/>
    </source>
</evidence>
<keyword evidence="4 5" id="KW-0720">Serine protease</keyword>
<evidence type="ECO:0000256" key="2">
    <source>
        <dbReference type="ARBA" id="ARBA00022670"/>
    </source>
</evidence>
<dbReference type="SUPFAM" id="SSF52743">
    <property type="entry name" value="Subtilisin-like"/>
    <property type="match status" value="1"/>
</dbReference>
<name>A0ABR4FEQ3_9PEZI</name>
<dbReference type="PROSITE" id="PS51892">
    <property type="entry name" value="SUBTILASE"/>
    <property type="match status" value="1"/>
</dbReference>
<dbReference type="PROSITE" id="PS00136">
    <property type="entry name" value="SUBTILASE_ASP"/>
    <property type="match status" value="1"/>
</dbReference>
<comment type="caution">
    <text evidence="10">The sequence shown here is derived from an EMBL/GenBank/DDBJ whole genome shotgun (WGS) entry which is preliminary data.</text>
</comment>
<evidence type="ECO:0000256" key="4">
    <source>
        <dbReference type="ARBA" id="ARBA00022825"/>
    </source>
</evidence>
<evidence type="ECO:0000256" key="8">
    <source>
        <dbReference type="SAM" id="SignalP"/>
    </source>
</evidence>
<keyword evidence="8" id="KW-0732">Signal</keyword>
<dbReference type="PANTHER" id="PTHR43806">
    <property type="entry name" value="PEPTIDASE S8"/>
    <property type="match status" value="1"/>
</dbReference>
<feature type="signal peptide" evidence="8">
    <location>
        <begin position="1"/>
        <end position="19"/>
    </location>
</feature>
<dbReference type="InterPro" id="IPR036852">
    <property type="entry name" value="Peptidase_S8/S53_dom_sf"/>
</dbReference>
<dbReference type="Proteomes" id="UP001600888">
    <property type="component" value="Unassembled WGS sequence"/>
</dbReference>
<dbReference type="PANTHER" id="PTHR43806:SF11">
    <property type="entry name" value="CEREVISIN-RELATED"/>
    <property type="match status" value="1"/>
</dbReference>
<evidence type="ECO:0000256" key="1">
    <source>
        <dbReference type="ARBA" id="ARBA00011073"/>
    </source>
</evidence>
<dbReference type="InterPro" id="IPR050131">
    <property type="entry name" value="Peptidase_S8_subtilisin-like"/>
</dbReference>
<dbReference type="InterPro" id="IPR023828">
    <property type="entry name" value="Peptidase_S8_Ser-AS"/>
</dbReference>
<reference evidence="10 11" key="1">
    <citation type="submission" date="2024-03" db="EMBL/GenBank/DDBJ databases">
        <title>A high-quality draft genome sequence of Diaporthe vaccinii, a causative agent of upright dieback and viscid rot disease in cranberry plants.</title>
        <authorList>
            <person name="Sarrasin M."/>
            <person name="Lang B.F."/>
            <person name="Burger G."/>
        </authorList>
    </citation>
    <scope>NUCLEOTIDE SEQUENCE [LARGE SCALE GENOMIC DNA]</scope>
    <source>
        <strain evidence="10 11">IS7</strain>
    </source>
</reference>
<feature type="active site" description="Charge relay system" evidence="5">
    <location>
        <position position="153"/>
    </location>
</feature>
<keyword evidence="2 5" id="KW-0645">Protease</keyword>
<evidence type="ECO:0000313" key="11">
    <source>
        <dbReference type="Proteomes" id="UP001600888"/>
    </source>
</evidence>
<evidence type="ECO:0000313" key="10">
    <source>
        <dbReference type="EMBL" id="KAL2292976.1"/>
    </source>
</evidence>
<feature type="domain" description="Peptidase S8/S53" evidence="9">
    <location>
        <begin position="80"/>
        <end position="403"/>
    </location>
</feature>
<dbReference type="EMBL" id="JBAWTH010000002">
    <property type="protein sequence ID" value="KAL2292976.1"/>
    <property type="molecule type" value="Genomic_DNA"/>
</dbReference>
<comment type="similarity">
    <text evidence="1 5 6">Belongs to the peptidase S8 family.</text>
</comment>
<feature type="chain" id="PRO_5045163729" description="Peptidase S8/S53 domain-containing protein" evidence="8">
    <location>
        <begin position="20"/>
        <end position="475"/>
    </location>
</feature>
<evidence type="ECO:0000256" key="3">
    <source>
        <dbReference type="ARBA" id="ARBA00022801"/>
    </source>
</evidence>
<dbReference type="Gene3D" id="3.40.50.200">
    <property type="entry name" value="Peptidase S8/S53 domain"/>
    <property type="match status" value="1"/>
</dbReference>